<feature type="region of interest" description="Disordered" evidence="3">
    <location>
        <begin position="137"/>
        <end position="159"/>
    </location>
</feature>
<protein>
    <submittedName>
        <fullName evidence="4">Tyrosinase family oxidase copper chaperone</fullName>
    </submittedName>
</protein>
<dbReference type="RefSeq" id="WP_358281626.1">
    <property type="nucleotide sequence ID" value="NZ_JBEYGJ010000011.1"/>
</dbReference>
<name>A0ABW6LA67_9ACTN</name>
<dbReference type="Gene3D" id="3.30.1880.10">
    <property type="entry name" value="protein ne1242 domain like"/>
    <property type="match status" value="1"/>
</dbReference>
<organism evidence="4 5">
    <name type="scientific">Streptomyces massasporeus</name>
    <dbReference type="NCBI Taxonomy" id="67324"/>
    <lineage>
        <taxon>Bacteria</taxon>
        <taxon>Bacillati</taxon>
        <taxon>Actinomycetota</taxon>
        <taxon>Actinomycetes</taxon>
        <taxon>Kitasatosporales</taxon>
        <taxon>Streptomycetaceae</taxon>
        <taxon>Streptomyces</taxon>
    </lineage>
</organism>
<dbReference type="EMBL" id="JBIAFP010000003">
    <property type="protein sequence ID" value="MFE9224332.1"/>
    <property type="molecule type" value="Genomic_DNA"/>
</dbReference>
<keyword evidence="5" id="KW-1185">Reference proteome</keyword>
<evidence type="ECO:0000256" key="3">
    <source>
        <dbReference type="SAM" id="MobiDB-lite"/>
    </source>
</evidence>
<evidence type="ECO:0000256" key="2">
    <source>
        <dbReference type="ARBA" id="ARBA00023008"/>
    </source>
</evidence>
<comment type="caution">
    <text evidence="4">The sequence shown here is derived from an EMBL/GenBank/DDBJ whole genome shotgun (WGS) entry which is preliminary data.</text>
</comment>
<evidence type="ECO:0000313" key="5">
    <source>
        <dbReference type="Proteomes" id="UP001601288"/>
    </source>
</evidence>
<dbReference type="InterPro" id="IPR023199">
    <property type="entry name" value="GriE/MELC1_sf"/>
</dbReference>
<keyword evidence="2" id="KW-0186">Copper</keyword>
<reference evidence="4 5" key="1">
    <citation type="submission" date="2024-10" db="EMBL/GenBank/DDBJ databases">
        <title>The Natural Products Discovery Center: Release of the First 8490 Sequenced Strains for Exploring Actinobacteria Biosynthetic Diversity.</title>
        <authorList>
            <person name="Kalkreuter E."/>
            <person name="Kautsar S.A."/>
            <person name="Yang D."/>
            <person name="Bader C.D."/>
            <person name="Teijaro C.N."/>
            <person name="Fluegel L."/>
            <person name="Davis C.M."/>
            <person name="Simpson J.R."/>
            <person name="Lauterbach L."/>
            <person name="Steele A.D."/>
            <person name="Gui C."/>
            <person name="Meng S."/>
            <person name="Li G."/>
            <person name="Viehrig K."/>
            <person name="Ye F."/>
            <person name="Su P."/>
            <person name="Kiefer A.F."/>
            <person name="Nichols A."/>
            <person name="Cepeda A.J."/>
            <person name="Yan W."/>
            <person name="Fan B."/>
            <person name="Jiang Y."/>
            <person name="Adhikari A."/>
            <person name="Zheng C.-J."/>
            <person name="Schuster L."/>
            <person name="Cowan T.M."/>
            <person name="Smanski M.J."/>
            <person name="Chevrette M.G."/>
            <person name="De Carvalho L.P.S."/>
            <person name="Shen B."/>
        </authorList>
    </citation>
    <scope>NUCLEOTIDE SEQUENCE [LARGE SCALE GENOMIC DNA]</scope>
    <source>
        <strain evidence="4 5">NPDC007066</strain>
    </source>
</reference>
<dbReference type="InterPro" id="IPR010928">
    <property type="entry name" value="MelC1"/>
</dbReference>
<dbReference type="Pfam" id="PF06236">
    <property type="entry name" value="MelC1"/>
    <property type="match status" value="1"/>
</dbReference>
<keyword evidence="1" id="KW-0732">Signal</keyword>
<accession>A0ABW6LA67</accession>
<proteinExistence type="predicted"/>
<evidence type="ECO:0000256" key="1">
    <source>
        <dbReference type="ARBA" id="ARBA00022729"/>
    </source>
</evidence>
<sequence>MVVGVGGVPVGAAGDGDAGGTRRGMLRGLMAAATGAALVPVALAAWPEESDGKNTDVRAGDGIFEETYRGRLIRGVPIPSPEQEAGDVDWHVTVDGRPLHLMRRADGSWLSMVDHYRSYPTPLAATRAAVDELGPGQRLRDLPAHTPGHLDGGAHGVHA</sequence>
<evidence type="ECO:0000313" key="4">
    <source>
        <dbReference type="EMBL" id="MFE9224332.1"/>
    </source>
</evidence>
<gene>
    <name evidence="4" type="ORF">ACFYM3_06765</name>
</gene>
<dbReference type="Proteomes" id="UP001601288">
    <property type="component" value="Unassembled WGS sequence"/>
</dbReference>
<feature type="compositionally biased region" description="Gly residues" evidence="3">
    <location>
        <begin position="150"/>
        <end position="159"/>
    </location>
</feature>